<protein>
    <submittedName>
        <fullName evidence="1">Uncharacterized protein</fullName>
    </submittedName>
</protein>
<accession>A0AAV6TUM2</accession>
<reference evidence="1 2" key="1">
    <citation type="journal article" date="2022" name="Nat. Ecol. Evol.">
        <title>A masculinizing supergene underlies an exaggerated male reproductive morph in a spider.</title>
        <authorList>
            <person name="Hendrickx F."/>
            <person name="De Corte Z."/>
            <person name="Sonet G."/>
            <person name="Van Belleghem S.M."/>
            <person name="Kostlbacher S."/>
            <person name="Vangestel C."/>
        </authorList>
    </citation>
    <scope>NUCLEOTIDE SEQUENCE [LARGE SCALE GENOMIC DNA]</scope>
    <source>
        <strain evidence="1">W744_W776</strain>
    </source>
</reference>
<evidence type="ECO:0000313" key="1">
    <source>
        <dbReference type="EMBL" id="KAG8175179.1"/>
    </source>
</evidence>
<dbReference type="Proteomes" id="UP000827092">
    <property type="component" value="Unassembled WGS sequence"/>
</dbReference>
<name>A0AAV6TUM2_9ARAC</name>
<dbReference type="AlphaFoldDB" id="A0AAV6TUM2"/>
<dbReference type="EMBL" id="JAFNEN010001048">
    <property type="protein sequence ID" value="KAG8175179.1"/>
    <property type="molecule type" value="Genomic_DNA"/>
</dbReference>
<keyword evidence="2" id="KW-1185">Reference proteome</keyword>
<organism evidence="1 2">
    <name type="scientific">Oedothorax gibbosus</name>
    <dbReference type="NCBI Taxonomy" id="931172"/>
    <lineage>
        <taxon>Eukaryota</taxon>
        <taxon>Metazoa</taxon>
        <taxon>Ecdysozoa</taxon>
        <taxon>Arthropoda</taxon>
        <taxon>Chelicerata</taxon>
        <taxon>Arachnida</taxon>
        <taxon>Araneae</taxon>
        <taxon>Araneomorphae</taxon>
        <taxon>Entelegynae</taxon>
        <taxon>Araneoidea</taxon>
        <taxon>Linyphiidae</taxon>
        <taxon>Erigoninae</taxon>
        <taxon>Oedothorax</taxon>
    </lineage>
</organism>
<sequence>MRATLVLGNSNFLGGNFVKIVRKRVGIFSSKTRFFSSPIDVKKYESVLTKIRPIKEPSIFCTPEHRKRRVRHGFCQHVPDALLSSNLCYSSFTIMTSDEWVAPLAFKSDKDSVRIHSERDFETNESGGGGAIFPYPTFVRKRTSLPL</sequence>
<gene>
    <name evidence="1" type="ORF">JTE90_022602</name>
</gene>
<proteinExistence type="predicted"/>
<evidence type="ECO:0000313" key="2">
    <source>
        <dbReference type="Proteomes" id="UP000827092"/>
    </source>
</evidence>
<comment type="caution">
    <text evidence="1">The sequence shown here is derived from an EMBL/GenBank/DDBJ whole genome shotgun (WGS) entry which is preliminary data.</text>
</comment>